<evidence type="ECO:0000256" key="1">
    <source>
        <dbReference type="SAM" id="SignalP"/>
    </source>
</evidence>
<sequence length="174" mass="19025">MASMRMMAVVAAFALSGCAAEMMQSTPMPAVVDTASFSMKSWGRLLHQWTMDADGRVEHVQNPEPFGDRAKQELLVRRIVLTPGQRQSLTVAIDAVKAKLAEPEDCRRRMTDGPYGDLEWVIAGTPAKLPWNANCTEGRDAELSSAVSKVDRIVDDAARATAVVERRPVDRGAL</sequence>
<dbReference type="KEGG" id="srhi:H9L12_06705"/>
<dbReference type="AlphaFoldDB" id="A0A7G9SEQ1"/>
<feature type="chain" id="PRO_5028949063" evidence="1">
    <location>
        <begin position="20"/>
        <end position="174"/>
    </location>
</feature>
<dbReference type="RefSeq" id="WP_187543306.1">
    <property type="nucleotide sequence ID" value="NZ_CP060717.1"/>
</dbReference>
<gene>
    <name evidence="2" type="ORF">H9L12_06705</name>
</gene>
<protein>
    <submittedName>
        <fullName evidence="2">Uncharacterized protein</fullName>
    </submittedName>
</protein>
<proteinExistence type="predicted"/>
<feature type="signal peptide" evidence="1">
    <location>
        <begin position="1"/>
        <end position="19"/>
    </location>
</feature>
<accession>A0A7G9SEQ1</accession>
<keyword evidence="3" id="KW-1185">Reference proteome</keyword>
<organism evidence="2 3">
    <name type="scientific">Sphingomonas rhizophila</name>
    <dbReference type="NCBI Taxonomy" id="2071607"/>
    <lineage>
        <taxon>Bacteria</taxon>
        <taxon>Pseudomonadati</taxon>
        <taxon>Pseudomonadota</taxon>
        <taxon>Alphaproteobacteria</taxon>
        <taxon>Sphingomonadales</taxon>
        <taxon>Sphingomonadaceae</taxon>
        <taxon>Sphingomonas</taxon>
    </lineage>
</organism>
<dbReference type="Proteomes" id="UP000515955">
    <property type="component" value="Chromosome"/>
</dbReference>
<dbReference type="EMBL" id="CP060717">
    <property type="protein sequence ID" value="QNN66326.1"/>
    <property type="molecule type" value="Genomic_DNA"/>
</dbReference>
<dbReference type="PROSITE" id="PS51257">
    <property type="entry name" value="PROKAR_LIPOPROTEIN"/>
    <property type="match status" value="1"/>
</dbReference>
<evidence type="ECO:0000313" key="2">
    <source>
        <dbReference type="EMBL" id="QNN66326.1"/>
    </source>
</evidence>
<name>A0A7G9SEQ1_9SPHN</name>
<evidence type="ECO:0000313" key="3">
    <source>
        <dbReference type="Proteomes" id="UP000515955"/>
    </source>
</evidence>
<reference evidence="2 3" key="1">
    <citation type="submission" date="2020-08" db="EMBL/GenBank/DDBJ databases">
        <title>Genome sequence of Sphingomonas rhizophila KACC 19189T.</title>
        <authorList>
            <person name="Hyun D.-W."/>
            <person name="Bae J.-W."/>
        </authorList>
    </citation>
    <scope>NUCLEOTIDE SEQUENCE [LARGE SCALE GENOMIC DNA]</scope>
    <source>
        <strain evidence="2 3">KACC 19189</strain>
    </source>
</reference>
<keyword evidence="1" id="KW-0732">Signal</keyword>